<evidence type="ECO:0000256" key="4">
    <source>
        <dbReference type="ARBA" id="ARBA00022448"/>
    </source>
</evidence>
<dbReference type="Pfam" id="PF00507">
    <property type="entry name" value="Oxidored_q4"/>
    <property type="match status" value="1"/>
</dbReference>
<comment type="similarity">
    <text evidence="2 9">Belongs to the complex I subunit 3 family.</text>
</comment>
<keyword evidence="7 9" id="KW-0472">Membrane</keyword>
<proteinExistence type="inferred from homology"/>
<sequence length="115" mass="13687">MTLLNIIMIELIVLVLMLCFTIVSMKLKYAREKYSTFECGMELMSRLRLPFSLHFYFISIIFLIFDVEVMLIIPFIFCVKFYKIKASLISIMTLILVLILGFCYEWWTGLLSWML</sequence>
<keyword evidence="9 10" id="KW-0496">Mitochondrion</keyword>
<keyword evidence="5 9" id="KW-0812">Transmembrane</keyword>
<keyword evidence="9" id="KW-0520">NAD</keyword>
<dbReference type="GO" id="GO:0031966">
    <property type="term" value="C:mitochondrial membrane"/>
    <property type="evidence" value="ECO:0007669"/>
    <property type="project" value="UniProtKB-SubCell"/>
</dbReference>
<evidence type="ECO:0000256" key="6">
    <source>
        <dbReference type="ARBA" id="ARBA00022989"/>
    </source>
</evidence>
<dbReference type="GO" id="GO:0008137">
    <property type="term" value="F:NADH dehydrogenase (ubiquinone) activity"/>
    <property type="evidence" value="ECO:0007669"/>
    <property type="project" value="UniProtKB-UniRule"/>
</dbReference>
<dbReference type="InterPro" id="IPR038430">
    <property type="entry name" value="NDAH_ubi_oxred_su3_sf"/>
</dbReference>
<geneLocation type="mitochondrion" evidence="10"/>
<evidence type="ECO:0000313" key="10">
    <source>
        <dbReference type="EMBL" id="CAD5105743.1"/>
    </source>
</evidence>
<evidence type="ECO:0000256" key="1">
    <source>
        <dbReference type="ARBA" id="ARBA00004370"/>
    </source>
</evidence>
<keyword evidence="9" id="KW-1278">Translocase</keyword>
<keyword evidence="9" id="KW-0830">Ubiquinone</keyword>
<comment type="function">
    <text evidence="9">Core subunit of the mitochondrial membrane respiratory chain NADH dehydrogenase (Complex I) which catalyzes electron transfer from NADH through the respiratory chain, using ubiquinone as an electron acceptor. Essential for the catalytic activity of complex I.</text>
</comment>
<dbReference type="InterPro" id="IPR000440">
    <property type="entry name" value="NADH_UbQ/plastoQ_OxRdtase_su3"/>
</dbReference>
<feature type="transmembrane region" description="Helical" evidence="9">
    <location>
        <begin position="88"/>
        <end position="107"/>
    </location>
</feature>
<keyword evidence="6 9" id="KW-1133">Transmembrane helix</keyword>
<dbReference type="Gene3D" id="1.20.58.1610">
    <property type="entry name" value="NADH:ubiquinone/plastoquinone oxidoreductase, chain 3"/>
    <property type="match status" value="1"/>
</dbReference>
<keyword evidence="9" id="KW-0679">Respiratory chain</keyword>
<evidence type="ECO:0000256" key="3">
    <source>
        <dbReference type="ARBA" id="ARBA00021007"/>
    </source>
</evidence>
<dbReference type="PANTHER" id="PTHR11058:SF9">
    <property type="entry name" value="NADH-UBIQUINONE OXIDOREDUCTASE CHAIN 3"/>
    <property type="match status" value="1"/>
</dbReference>
<dbReference type="EC" id="7.1.1.2" evidence="9"/>
<reference evidence="10" key="1">
    <citation type="submission" date="2020-08" db="EMBL/GenBank/DDBJ databases">
        <authorList>
            <person name="Santos-Garcia D."/>
            <person name="Santos-Garcia D."/>
            <person name="Santos-Garcia D."/>
        </authorList>
    </citation>
    <scope>NUCLEOTIDE SEQUENCE [LARGE SCALE GENOMIC DNA]</scope>
</reference>
<comment type="subcellular location">
    <subcellularLocation>
        <location evidence="1">Membrane</location>
    </subcellularLocation>
    <subcellularLocation>
        <location evidence="9">Mitochondrion membrane</location>
        <topology evidence="9">Multi-pass membrane protein</topology>
    </subcellularLocation>
</comment>
<dbReference type="EMBL" id="LR877885">
    <property type="protein sequence ID" value="CAD5105743.1"/>
    <property type="molecule type" value="Genomic_DNA"/>
</dbReference>
<comment type="catalytic activity">
    <reaction evidence="8 9">
        <text>a ubiquinone + NADH + 5 H(+)(in) = a ubiquinol + NAD(+) + 4 H(+)(out)</text>
        <dbReference type="Rhea" id="RHEA:29091"/>
        <dbReference type="Rhea" id="RHEA-COMP:9565"/>
        <dbReference type="Rhea" id="RHEA-COMP:9566"/>
        <dbReference type="ChEBI" id="CHEBI:15378"/>
        <dbReference type="ChEBI" id="CHEBI:16389"/>
        <dbReference type="ChEBI" id="CHEBI:17976"/>
        <dbReference type="ChEBI" id="CHEBI:57540"/>
        <dbReference type="ChEBI" id="CHEBI:57945"/>
        <dbReference type="EC" id="7.1.1.2"/>
    </reaction>
</comment>
<evidence type="ECO:0000256" key="5">
    <source>
        <dbReference type="ARBA" id="ARBA00022692"/>
    </source>
</evidence>
<evidence type="ECO:0000256" key="8">
    <source>
        <dbReference type="ARBA" id="ARBA00049551"/>
    </source>
</evidence>
<gene>
    <name evidence="10" type="primary">ND3</name>
    <name evidence="10" type="ORF">MTSISI_0011</name>
</gene>
<keyword evidence="4 9" id="KW-0813">Transport</keyword>
<protein>
    <recommendedName>
        <fullName evidence="3 9">NADH-ubiquinone oxidoreductase chain 3</fullName>
        <ecNumber evidence="9">7.1.1.2</ecNumber>
    </recommendedName>
</protein>
<feature type="transmembrane region" description="Helical" evidence="9">
    <location>
        <begin position="6"/>
        <end position="25"/>
    </location>
</feature>
<dbReference type="PANTHER" id="PTHR11058">
    <property type="entry name" value="NADH-UBIQUINONE OXIDOREDUCTASE CHAIN 3"/>
    <property type="match status" value="1"/>
</dbReference>
<evidence type="ECO:0000256" key="2">
    <source>
        <dbReference type="ARBA" id="ARBA00008472"/>
    </source>
</evidence>
<dbReference type="AlphaFoldDB" id="A0A7G2CUV2"/>
<dbReference type="GO" id="GO:0030964">
    <property type="term" value="C:NADH dehydrogenase complex"/>
    <property type="evidence" value="ECO:0007669"/>
    <property type="project" value="TreeGrafter"/>
</dbReference>
<keyword evidence="9" id="KW-0249">Electron transport</keyword>
<organism evidence="10">
    <name type="scientific">Singhiella simplex</name>
    <dbReference type="NCBI Taxonomy" id="1608328"/>
    <lineage>
        <taxon>Eukaryota</taxon>
        <taxon>Metazoa</taxon>
        <taxon>Ecdysozoa</taxon>
        <taxon>Arthropoda</taxon>
        <taxon>Hexapoda</taxon>
        <taxon>Insecta</taxon>
        <taxon>Pterygota</taxon>
        <taxon>Neoptera</taxon>
        <taxon>Paraneoptera</taxon>
        <taxon>Hemiptera</taxon>
        <taxon>Sternorrhyncha</taxon>
        <taxon>Aleyrodoidea</taxon>
        <taxon>Aleyrodidae</taxon>
        <taxon>Aleyrodinae</taxon>
        <taxon>Singhiella</taxon>
    </lineage>
</organism>
<accession>A0A7G2CUV2</accession>
<evidence type="ECO:0000256" key="7">
    <source>
        <dbReference type="ARBA" id="ARBA00023136"/>
    </source>
</evidence>
<feature type="transmembrane region" description="Helical" evidence="9">
    <location>
        <begin position="53"/>
        <end position="82"/>
    </location>
</feature>
<name>A0A7G2CUV2_9HEMI</name>
<evidence type="ECO:0000256" key="9">
    <source>
        <dbReference type="RuleBase" id="RU003640"/>
    </source>
</evidence>